<comment type="caution">
    <text evidence="8">The sequence shown here is derived from an EMBL/GenBank/DDBJ whole genome shotgun (WGS) entry which is preliminary data.</text>
</comment>
<dbReference type="Gene3D" id="2.170.270.10">
    <property type="entry name" value="SET domain"/>
    <property type="match status" value="1"/>
</dbReference>
<dbReference type="InterPro" id="IPR001214">
    <property type="entry name" value="SET_dom"/>
</dbReference>
<evidence type="ECO:0000256" key="2">
    <source>
        <dbReference type="ARBA" id="ARBA00022679"/>
    </source>
</evidence>
<dbReference type="PROSITE" id="PS51633">
    <property type="entry name" value="CXC"/>
    <property type="match status" value="1"/>
</dbReference>
<dbReference type="InterPro" id="IPR045318">
    <property type="entry name" value="EZH1/2-like"/>
</dbReference>
<feature type="domain" description="SET" evidence="6">
    <location>
        <begin position="467"/>
        <end position="583"/>
    </location>
</feature>
<dbReference type="OrthoDB" id="6141102at2759"/>
<keyword evidence="3" id="KW-0949">S-adenosyl-L-methionine</keyword>
<evidence type="ECO:0000256" key="1">
    <source>
        <dbReference type="ARBA" id="ARBA00022603"/>
    </source>
</evidence>
<accession>A0A9P5NDU0</accession>
<reference evidence="8" key="1">
    <citation type="submission" date="2020-11" db="EMBL/GenBank/DDBJ databases">
        <authorList>
            <consortium name="DOE Joint Genome Institute"/>
            <person name="Ahrendt S."/>
            <person name="Riley R."/>
            <person name="Andreopoulos W."/>
            <person name="LaButti K."/>
            <person name="Pangilinan J."/>
            <person name="Ruiz-duenas F.J."/>
            <person name="Barrasa J.M."/>
            <person name="Sanchez-Garcia M."/>
            <person name="Camarero S."/>
            <person name="Miyauchi S."/>
            <person name="Serrano A."/>
            <person name="Linde D."/>
            <person name="Babiker R."/>
            <person name="Drula E."/>
            <person name="Ayuso-Fernandez I."/>
            <person name="Pacheco R."/>
            <person name="Padilla G."/>
            <person name="Ferreira P."/>
            <person name="Barriuso J."/>
            <person name="Kellner H."/>
            <person name="Castanera R."/>
            <person name="Alfaro M."/>
            <person name="Ramirez L."/>
            <person name="Pisabarro A.G."/>
            <person name="Kuo A."/>
            <person name="Tritt A."/>
            <person name="Lipzen A."/>
            <person name="He G."/>
            <person name="Yan M."/>
            <person name="Ng V."/>
            <person name="Cullen D."/>
            <person name="Martin F."/>
            <person name="Rosso M.-N."/>
            <person name="Henrissat B."/>
            <person name="Hibbett D."/>
            <person name="Martinez A.T."/>
            <person name="Grigoriev I.V."/>
        </authorList>
    </citation>
    <scope>NUCLEOTIDE SEQUENCE</scope>
    <source>
        <strain evidence="8">AH 44721</strain>
    </source>
</reference>
<keyword evidence="1" id="KW-0489">Methyltransferase</keyword>
<evidence type="ECO:0000256" key="4">
    <source>
        <dbReference type="ARBA" id="ARBA00023015"/>
    </source>
</evidence>
<dbReference type="InterPro" id="IPR026489">
    <property type="entry name" value="CXC_dom"/>
</dbReference>
<evidence type="ECO:0000313" key="9">
    <source>
        <dbReference type="Proteomes" id="UP000724874"/>
    </source>
</evidence>
<dbReference type="GO" id="GO:0003682">
    <property type="term" value="F:chromatin binding"/>
    <property type="evidence" value="ECO:0007669"/>
    <property type="project" value="TreeGrafter"/>
</dbReference>
<keyword evidence="5" id="KW-0804">Transcription</keyword>
<dbReference type="PROSITE" id="PS50280">
    <property type="entry name" value="SET"/>
    <property type="match status" value="1"/>
</dbReference>
<dbReference type="SUPFAM" id="SSF82199">
    <property type="entry name" value="SET domain"/>
    <property type="match status" value="1"/>
</dbReference>
<evidence type="ECO:0000259" key="7">
    <source>
        <dbReference type="PROSITE" id="PS51633"/>
    </source>
</evidence>
<dbReference type="InterPro" id="IPR046341">
    <property type="entry name" value="SET_dom_sf"/>
</dbReference>
<keyword evidence="9" id="KW-1185">Reference proteome</keyword>
<feature type="domain" description="CXC" evidence="7">
    <location>
        <begin position="356"/>
        <end position="465"/>
    </location>
</feature>
<organism evidence="8 9">
    <name type="scientific">Gymnopilus junonius</name>
    <name type="common">Spectacular rustgill mushroom</name>
    <name type="synonym">Gymnopilus spectabilis subsp. junonius</name>
    <dbReference type="NCBI Taxonomy" id="109634"/>
    <lineage>
        <taxon>Eukaryota</taxon>
        <taxon>Fungi</taxon>
        <taxon>Dikarya</taxon>
        <taxon>Basidiomycota</taxon>
        <taxon>Agaricomycotina</taxon>
        <taxon>Agaricomycetes</taxon>
        <taxon>Agaricomycetidae</taxon>
        <taxon>Agaricales</taxon>
        <taxon>Agaricineae</taxon>
        <taxon>Hymenogastraceae</taxon>
        <taxon>Gymnopilus</taxon>
    </lineage>
</organism>
<dbReference type="Pfam" id="PF00856">
    <property type="entry name" value="SET"/>
    <property type="match status" value="1"/>
</dbReference>
<dbReference type="GO" id="GO:0035098">
    <property type="term" value="C:ESC/E(Z) complex"/>
    <property type="evidence" value="ECO:0007669"/>
    <property type="project" value="TreeGrafter"/>
</dbReference>
<dbReference type="PANTHER" id="PTHR45747">
    <property type="entry name" value="HISTONE-LYSINE N-METHYLTRANSFERASE E(Z)"/>
    <property type="match status" value="1"/>
</dbReference>
<dbReference type="AlphaFoldDB" id="A0A9P5NDU0"/>
<proteinExistence type="predicted"/>
<sequence length="594" mass="68456">MDSDTESTFSPDIPDDLDDDFISPLHHDETAYHVYKDLWNNFYDWERDHSKAKLKDLSKPSSRAKDLRTSSAVTSEYFPTHEDVEYFEVEDYDLKTGLVTRYTVAAEPFLLERWDPYARYNSCTSASKSVPANPVNGHLRLSFIPYADDENFDYENYLEDFEDFKWQNDFIDPDLEVIQLETARRLHYTHNFTFSDIDNLGIFKFPMRETSNSGLIWYNAQRDPLPWPAMPPGAIRQLQSGFIKLPAHILRSTWSANPVILPKATQTSQEMKEDGNDPCSNDCYKLKNFDNMILANEDWDENDYECFNSVIQLAPDTLPCDLAVICKKPCYEMFIQRLNVFQDEEIIMEKSQDDGNKKPEFEFLEENEKPMNIELVQPCYHAGPCNRLCPCYKAKQRCQRSCRCSKKCKLRYTGCKCHKKGKKSTTCGDYSCRCRKLLRECDPEACRKCDARHGRCSNTDVQRGKFSNVYIKGSEHGLGAFAAKDIKQGECVGEYIGELHLSLLYDHMAILQKHIHSNYAFDLVGGITVLDSAYLGNETRYLNHSSNHSNCSAEVMLINGEQRIVLTAIRNIKADEELTLNYGSAYWEGKPPED</sequence>
<keyword evidence="4" id="KW-0805">Transcription regulation</keyword>
<gene>
    <name evidence="8" type="ORF">CPB84DRAFT_1966274</name>
</gene>
<dbReference type="SMART" id="SM00317">
    <property type="entry name" value="SET"/>
    <property type="match status" value="1"/>
</dbReference>
<dbReference type="GO" id="GO:0031507">
    <property type="term" value="P:heterochromatin formation"/>
    <property type="evidence" value="ECO:0007669"/>
    <property type="project" value="TreeGrafter"/>
</dbReference>
<dbReference type="Proteomes" id="UP000724874">
    <property type="component" value="Unassembled WGS sequence"/>
</dbReference>
<evidence type="ECO:0000313" key="8">
    <source>
        <dbReference type="EMBL" id="KAF8877834.1"/>
    </source>
</evidence>
<evidence type="ECO:0000256" key="5">
    <source>
        <dbReference type="ARBA" id="ARBA00023163"/>
    </source>
</evidence>
<evidence type="ECO:0000259" key="6">
    <source>
        <dbReference type="PROSITE" id="PS50280"/>
    </source>
</evidence>
<keyword evidence="2" id="KW-0808">Transferase</keyword>
<dbReference type="GO" id="GO:0032259">
    <property type="term" value="P:methylation"/>
    <property type="evidence" value="ECO:0007669"/>
    <property type="project" value="UniProtKB-KW"/>
</dbReference>
<name>A0A9P5NDU0_GYMJU</name>
<dbReference type="GO" id="GO:0046976">
    <property type="term" value="F:histone H3K27 methyltransferase activity"/>
    <property type="evidence" value="ECO:0007669"/>
    <property type="project" value="TreeGrafter"/>
</dbReference>
<evidence type="ECO:0000256" key="3">
    <source>
        <dbReference type="ARBA" id="ARBA00022691"/>
    </source>
</evidence>
<dbReference type="EMBL" id="JADNYJ010000165">
    <property type="protein sequence ID" value="KAF8877834.1"/>
    <property type="molecule type" value="Genomic_DNA"/>
</dbReference>
<dbReference type="PANTHER" id="PTHR45747:SF4">
    <property type="entry name" value="HISTONE-LYSINE N-METHYLTRANSFERASE E(Z)"/>
    <property type="match status" value="1"/>
</dbReference>
<protein>
    <submittedName>
        <fullName evidence="8">Uncharacterized protein</fullName>
    </submittedName>
</protein>